<reference evidence="2 3" key="1">
    <citation type="submission" date="2017-04" db="EMBL/GenBank/DDBJ databases">
        <title>Draft genome sequence of Tuber borchii Vittad., a whitish edible truffle.</title>
        <authorList>
            <consortium name="DOE Joint Genome Institute"/>
            <person name="Murat C."/>
            <person name="Kuo A."/>
            <person name="Barry K.W."/>
            <person name="Clum A."/>
            <person name="Dockter R.B."/>
            <person name="Fauchery L."/>
            <person name="Iotti M."/>
            <person name="Kohler A."/>
            <person name="Labutti K."/>
            <person name="Lindquist E.A."/>
            <person name="Lipzen A."/>
            <person name="Ohm R.A."/>
            <person name="Wang M."/>
            <person name="Grigoriev I.V."/>
            <person name="Zambonelli A."/>
            <person name="Martin F.M."/>
        </authorList>
    </citation>
    <scope>NUCLEOTIDE SEQUENCE [LARGE SCALE GENOMIC DNA]</scope>
    <source>
        <strain evidence="2 3">Tbo3840</strain>
    </source>
</reference>
<comment type="caution">
    <text evidence="2">The sequence shown here is derived from an EMBL/GenBank/DDBJ whole genome shotgun (WGS) entry which is preliminary data.</text>
</comment>
<dbReference type="EMBL" id="NESQ01000207">
    <property type="protein sequence ID" value="PUU75991.1"/>
    <property type="molecule type" value="Genomic_DNA"/>
</dbReference>
<evidence type="ECO:0000256" key="1">
    <source>
        <dbReference type="SAM" id="SignalP"/>
    </source>
</evidence>
<keyword evidence="3" id="KW-1185">Reference proteome</keyword>
<accession>A0A2T6ZKH8</accession>
<proteinExistence type="predicted"/>
<feature type="signal peptide" evidence="1">
    <location>
        <begin position="1"/>
        <end position="31"/>
    </location>
</feature>
<feature type="chain" id="PRO_5015657334" evidence="1">
    <location>
        <begin position="32"/>
        <end position="100"/>
    </location>
</feature>
<dbReference type="AlphaFoldDB" id="A0A2T6ZKH8"/>
<protein>
    <submittedName>
        <fullName evidence="2">Uncharacterized protein</fullName>
    </submittedName>
</protein>
<keyword evidence="1" id="KW-0732">Signal</keyword>
<evidence type="ECO:0000313" key="3">
    <source>
        <dbReference type="Proteomes" id="UP000244722"/>
    </source>
</evidence>
<organism evidence="2 3">
    <name type="scientific">Tuber borchii</name>
    <name type="common">White truffle</name>
    <dbReference type="NCBI Taxonomy" id="42251"/>
    <lineage>
        <taxon>Eukaryota</taxon>
        <taxon>Fungi</taxon>
        <taxon>Dikarya</taxon>
        <taxon>Ascomycota</taxon>
        <taxon>Pezizomycotina</taxon>
        <taxon>Pezizomycetes</taxon>
        <taxon>Pezizales</taxon>
        <taxon>Tuberaceae</taxon>
        <taxon>Tuber</taxon>
    </lineage>
</organism>
<dbReference type="Proteomes" id="UP000244722">
    <property type="component" value="Unassembled WGS sequence"/>
</dbReference>
<gene>
    <name evidence="2" type="ORF">B9Z19DRAFT_1089140</name>
</gene>
<sequence length="100" mass="10872">MVLLFSAIPSTSFIPILSSCLFLTLFPLERGSVPPSASSLPSRTYSTASYYTYGLGMLFFSPSDACISSSTYSLAPYLLPITYLPTYLLYPPPVTPVRPS</sequence>
<evidence type="ECO:0000313" key="2">
    <source>
        <dbReference type="EMBL" id="PUU75991.1"/>
    </source>
</evidence>
<name>A0A2T6ZKH8_TUBBO</name>